<dbReference type="WormBase" id="T27E7.5">
    <property type="protein sequence ID" value="CE49783"/>
    <property type="gene ID" value="WBGene00012090"/>
</dbReference>
<feature type="transmembrane region" description="Helical" evidence="1">
    <location>
        <begin position="148"/>
        <end position="172"/>
    </location>
</feature>
<organism evidence="2 3">
    <name type="scientific">Caenorhabditis elegans</name>
    <dbReference type="NCBI Taxonomy" id="6239"/>
    <lineage>
        <taxon>Eukaryota</taxon>
        <taxon>Metazoa</taxon>
        <taxon>Ecdysozoa</taxon>
        <taxon>Nematoda</taxon>
        <taxon>Chromadorea</taxon>
        <taxon>Rhabditida</taxon>
        <taxon>Rhabditina</taxon>
        <taxon>Rhabditomorpha</taxon>
        <taxon>Rhabditoidea</taxon>
        <taxon>Rhabditidae</taxon>
        <taxon>Peloderinae</taxon>
        <taxon>Caenorhabditis</taxon>
    </lineage>
</organism>
<dbReference type="KEGG" id="cel:CELE_T27E7.5"/>
<dbReference type="RefSeq" id="NP_502763.3">
    <property type="nucleotide sequence ID" value="NM_070362.3"/>
</dbReference>
<keyword evidence="2" id="KW-0675">Receptor</keyword>
<feature type="transmembrane region" description="Helical" evidence="1">
    <location>
        <begin position="41"/>
        <end position="63"/>
    </location>
</feature>
<feature type="transmembrane region" description="Helical" evidence="1">
    <location>
        <begin position="106"/>
        <end position="128"/>
    </location>
</feature>
<dbReference type="PANTHER" id="PTHR31720">
    <property type="entry name" value="SERPENTINE RECEPTOR, CLASS Z-RELATED"/>
    <property type="match status" value="1"/>
</dbReference>
<evidence type="ECO:0000313" key="3">
    <source>
        <dbReference type="Proteomes" id="UP000001940"/>
    </source>
</evidence>
<dbReference type="GeneID" id="188999"/>
<feature type="transmembrane region" description="Helical" evidence="1">
    <location>
        <begin position="12"/>
        <end position="29"/>
    </location>
</feature>
<gene>
    <name evidence="2" type="ORF">CELE_T27E7.5</name>
    <name evidence="2 4" type="ORF">T27E7.5</name>
</gene>
<accession>O45856</accession>
<dbReference type="eggNOG" id="ENOG502TJ0T">
    <property type="taxonomic scope" value="Eukaryota"/>
</dbReference>
<keyword evidence="3" id="KW-1185">Reference proteome</keyword>
<keyword evidence="1" id="KW-0812">Transmembrane</keyword>
<name>O45856_CAEEL</name>
<sequence length="277" mass="31972">MHIILSQTIMRKSWSEPCLVYFFFFYADLRGPNYTTAECILLFPVAIITGIWLVYICILTIFAQVYQTLLACHIFELSSKLGKDEPQLTELQIGRKQYEMKSTIRTLYICCIVRDLVLTPVIVIWSAMNVSRSISLEALDSIKDQFTLIRVFRLITFDSIVLFVPAAVLYYLSQRRNLNNKEHAKNPLQVHIFHQAMIMTSIKAITVALCTIMSLIDQNLSWITTATLMDQILVVVSVQISTTRCFKQRLIAYQESKKQEVVLPRLAPISYQQPLKY</sequence>
<evidence type="ECO:0000256" key="1">
    <source>
        <dbReference type="SAM" id="Phobius"/>
    </source>
</evidence>
<keyword evidence="1" id="KW-0472">Membrane</keyword>
<reference evidence="2 3" key="1">
    <citation type="journal article" date="1998" name="Science">
        <title>Genome sequence of the nematode C. elegans: a platform for investigating biology.</title>
        <authorList>
            <consortium name="The C. elegans sequencing consortium"/>
            <person name="Sulson J.E."/>
            <person name="Waterston R."/>
        </authorList>
    </citation>
    <scope>NUCLEOTIDE SEQUENCE [LARGE SCALE GENOMIC DNA]</scope>
    <source>
        <strain evidence="2 3">Bristol N2</strain>
    </source>
</reference>
<evidence type="ECO:0000313" key="2">
    <source>
        <dbReference type="EMBL" id="CAB05288.3"/>
    </source>
</evidence>
<dbReference type="AlphaFoldDB" id="O45856"/>
<protein>
    <submittedName>
        <fullName evidence="2">Serpentine Receptor, class Z</fullName>
    </submittedName>
</protein>
<dbReference type="InParanoid" id="O45856"/>
<dbReference type="PaxDb" id="6239-T27E7.5"/>
<proteinExistence type="predicted"/>
<evidence type="ECO:0000313" key="4">
    <source>
        <dbReference type="WormBase" id="T27E7.5"/>
    </source>
</evidence>
<keyword evidence="1" id="KW-1133">Transmembrane helix</keyword>
<dbReference type="Proteomes" id="UP000001940">
    <property type="component" value="Chromosome IV"/>
</dbReference>
<dbReference type="CTD" id="188999"/>
<dbReference type="HOGENOM" id="CLU_065232_0_0_1"/>
<dbReference type="AGR" id="WB:WBGene00012090"/>
<dbReference type="FunCoup" id="O45856">
    <property type="interactions" value="3"/>
</dbReference>
<dbReference type="EMBL" id="BX284604">
    <property type="protein sequence ID" value="CAB05288.3"/>
    <property type="molecule type" value="Genomic_DNA"/>
</dbReference>
<dbReference type="UCSC" id="T27E7.5">
    <property type="organism name" value="c. elegans"/>
</dbReference>
<dbReference type="PANTHER" id="PTHR31720:SF16">
    <property type="entry name" value="G PROTEIN-COUPLED RECEPTOR-RELATED"/>
    <property type="match status" value="1"/>
</dbReference>